<keyword evidence="2" id="KW-1185">Reference proteome</keyword>
<reference evidence="1 2" key="1">
    <citation type="submission" date="2022-04" db="EMBL/GenBank/DDBJ databases">
        <title>Hymenobacter sp. isolated from the air.</title>
        <authorList>
            <person name="Won M."/>
            <person name="Lee C.-M."/>
            <person name="Woen H.-Y."/>
            <person name="Kwon S.-W."/>
        </authorList>
    </citation>
    <scope>NUCLEOTIDE SEQUENCE [LARGE SCALE GENOMIC DNA]</scope>
    <source>
        <strain evidence="2">5116 S-27</strain>
    </source>
</reference>
<organism evidence="1 2">
    <name type="scientific">Hymenobacter cellulosivorans</name>
    <dbReference type="NCBI Taxonomy" id="2932249"/>
    <lineage>
        <taxon>Bacteria</taxon>
        <taxon>Pseudomonadati</taxon>
        <taxon>Bacteroidota</taxon>
        <taxon>Cytophagia</taxon>
        <taxon>Cytophagales</taxon>
        <taxon>Hymenobacteraceae</taxon>
        <taxon>Hymenobacter</taxon>
    </lineage>
</organism>
<gene>
    <name evidence="1" type="ORF">MUN80_03425</name>
</gene>
<dbReference type="Proteomes" id="UP000831785">
    <property type="component" value="Chromosome"/>
</dbReference>
<proteinExistence type="predicted"/>
<dbReference type="EMBL" id="CP095049">
    <property type="protein sequence ID" value="UOQ53818.1"/>
    <property type="molecule type" value="Genomic_DNA"/>
</dbReference>
<accession>A0ABY4FBE8</accession>
<dbReference type="RefSeq" id="WP_244719665.1">
    <property type="nucleotide sequence ID" value="NZ_CP095049.1"/>
</dbReference>
<sequence length="241" mass="25782">MGLRQFFDKLKGAAPTPIPAPTPPPTGIREVLFGDLPAAQWPAPDSDLRAVEPWVWFAAAQQAQAQHDAVAAEQALRRVLATAGLESRHYLQAWQALRELGVTPPAEAAKQVLGVVVEVGLEQGLDLLAAYADGSARYYNYSGAGVVWENPDDSLAPLIRALLGAGQQVATQIGPWEEVRPAAPGKGQVRLNLLTPSGLHFGQAPFDTLWQDALGGPVLVAAQQLMQALIAKPEQVAERRQ</sequence>
<evidence type="ECO:0000313" key="2">
    <source>
        <dbReference type="Proteomes" id="UP000831785"/>
    </source>
</evidence>
<protein>
    <submittedName>
        <fullName evidence="1">Uncharacterized protein</fullName>
    </submittedName>
</protein>
<evidence type="ECO:0000313" key="1">
    <source>
        <dbReference type="EMBL" id="UOQ53818.1"/>
    </source>
</evidence>
<name>A0ABY4FBE8_9BACT</name>